<evidence type="ECO:0000313" key="4">
    <source>
        <dbReference type="Proteomes" id="UP001220962"/>
    </source>
</evidence>
<dbReference type="Proteomes" id="UP001220962">
    <property type="component" value="Chromosome"/>
</dbReference>
<dbReference type="GO" id="GO:0016788">
    <property type="term" value="F:hydrolase activity, acting on ester bonds"/>
    <property type="evidence" value="ECO:0007669"/>
    <property type="project" value="TreeGrafter"/>
</dbReference>
<organism evidence="3 4">
    <name type="scientific">Paenibacillus urinalis</name>
    <dbReference type="NCBI Taxonomy" id="521520"/>
    <lineage>
        <taxon>Bacteria</taxon>
        <taxon>Bacillati</taxon>
        <taxon>Bacillota</taxon>
        <taxon>Bacilli</taxon>
        <taxon>Bacillales</taxon>
        <taxon>Paenibacillaceae</taxon>
        <taxon>Paenibacillus</taxon>
    </lineage>
</organism>
<dbReference type="InterPro" id="IPR052558">
    <property type="entry name" value="Siderophore_Hydrolase_D"/>
</dbReference>
<dbReference type="RefSeq" id="WP_274359197.1">
    <property type="nucleotide sequence ID" value="NZ_CP118101.1"/>
</dbReference>
<dbReference type="PANTHER" id="PTHR40841:SF2">
    <property type="entry name" value="SIDEROPHORE-DEGRADING ESTERASE (EUROFUNG)"/>
    <property type="match status" value="1"/>
</dbReference>
<dbReference type="SUPFAM" id="SSF53474">
    <property type="entry name" value="alpha/beta-Hydrolases"/>
    <property type="match status" value="1"/>
</dbReference>
<dbReference type="PANTHER" id="PTHR40841">
    <property type="entry name" value="SIDEROPHORE TRIACETYLFUSARININE C ESTERASE"/>
    <property type="match status" value="1"/>
</dbReference>
<reference evidence="3" key="1">
    <citation type="submission" date="2023-02" db="EMBL/GenBank/DDBJ databases">
        <title>Pathogen: clinical or host-associated sample.</title>
        <authorList>
            <person name="Hergert J."/>
            <person name="Casey R."/>
            <person name="Wagner J."/>
            <person name="Young E.L."/>
            <person name="Oakeson K.F."/>
        </authorList>
    </citation>
    <scope>NUCLEOTIDE SEQUENCE</scope>
    <source>
        <strain evidence="3">2022CK-00830</strain>
    </source>
</reference>
<dbReference type="EMBL" id="CP118101">
    <property type="protein sequence ID" value="WDH82572.1"/>
    <property type="molecule type" value="Genomic_DNA"/>
</dbReference>
<protein>
    <submittedName>
        <fullName evidence="3">Alpha/beta hydrolase-fold protein</fullName>
    </submittedName>
</protein>
<sequence>MATTSAKQVTLSATKEWIMRSRFNGHDYRICVYCPVEEPPAEGFPIIYTLDGNATFAMTTEMIRIQSVRREKTGVVPAIVVGIGYDLDAPFPPRRHYDLTMPANEAELPVMPGGRERPEQGGAKEFMSFIEEQLKPEIEQHYSVNASKQMIIGHSLGGLFVLQMLFARPGTFHTYIAGSPSIHWNESYLAEQEETWTKALNSRELASLKVRVLVAVGEREGNFKIPMIENAKKQAERLSALSEYGVHAVFKEFEDENHSSILPVLINRALRFADWASE</sequence>
<evidence type="ECO:0000313" key="3">
    <source>
        <dbReference type="EMBL" id="WDH82572.1"/>
    </source>
</evidence>
<proteinExistence type="inferred from homology"/>
<evidence type="ECO:0000256" key="2">
    <source>
        <dbReference type="ARBA" id="ARBA00022801"/>
    </source>
</evidence>
<dbReference type="AlphaFoldDB" id="A0AAX3MZ28"/>
<evidence type="ECO:0000256" key="1">
    <source>
        <dbReference type="ARBA" id="ARBA00005622"/>
    </source>
</evidence>
<name>A0AAX3MZ28_9BACL</name>
<accession>A0AAX3MZ28</accession>
<gene>
    <name evidence="3" type="ORF">PUW23_24515</name>
</gene>
<dbReference type="InterPro" id="IPR000801">
    <property type="entry name" value="Esterase-like"/>
</dbReference>
<dbReference type="InterPro" id="IPR029058">
    <property type="entry name" value="AB_hydrolase_fold"/>
</dbReference>
<keyword evidence="2 3" id="KW-0378">Hydrolase</keyword>
<dbReference type="Gene3D" id="3.40.50.1820">
    <property type="entry name" value="alpha/beta hydrolase"/>
    <property type="match status" value="1"/>
</dbReference>
<comment type="similarity">
    <text evidence="1">Belongs to the esterase D family.</text>
</comment>
<dbReference type="Pfam" id="PF00756">
    <property type="entry name" value="Esterase"/>
    <property type="match status" value="1"/>
</dbReference>